<protein>
    <recommendedName>
        <fullName evidence="3">WXG100 family type VII secretion target</fullName>
    </recommendedName>
</protein>
<keyword evidence="2" id="KW-1185">Reference proteome</keyword>
<reference evidence="1 2" key="1">
    <citation type="journal article" date="2019" name="Int. J. Syst. Evol. Microbiol.">
        <title>The Global Catalogue of Microorganisms (GCM) 10K type strain sequencing project: providing services to taxonomists for standard genome sequencing and annotation.</title>
        <authorList>
            <consortium name="The Broad Institute Genomics Platform"/>
            <consortium name="The Broad Institute Genome Sequencing Center for Infectious Disease"/>
            <person name="Wu L."/>
            <person name="Ma J."/>
        </authorList>
    </citation>
    <scope>NUCLEOTIDE SEQUENCE [LARGE SCALE GENOMIC DNA]</scope>
    <source>
        <strain evidence="1 2">JCM 15749</strain>
    </source>
</reference>
<proteinExistence type="predicted"/>
<evidence type="ECO:0000313" key="2">
    <source>
        <dbReference type="Proteomes" id="UP001501480"/>
    </source>
</evidence>
<accession>A0ABN2W7T2</accession>
<evidence type="ECO:0008006" key="3">
    <source>
        <dbReference type="Google" id="ProtNLM"/>
    </source>
</evidence>
<dbReference type="Proteomes" id="UP001501480">
    <property type="component" value="Unassembled WGS sequence"/>
</dbReference>
<evidence type="ECO:0000313" key="1">
    <source>
        <dbReference type="EMBL" id="GAA2085139.1"/>
    </source>
</evidence>
<gene>
    <name evidence="1" type="ORF">GCM10009821_28310</name>
</gene>
<dbReference type="RefSeq" id="WP_344330036.1">
    <property type="nucleotide sequence ID" value="NZ_BAAAPY010000014.1"/>
</dbReference>
<sequence length="575" mass="63726">MVTEFENYADIHGGVTGESIRAAAADPNLDADLIAALASELEADDRHVAADIEGDIEAGTRTNPQQAARVARRLAFDGYFAVGLLTSFASHVDTFDATVEDLNRRLRTSTASAQRYAGQAAQASGEEAPSFSETWNAVKANLWPEYRRADALLEDGAEEVAQRFERGATVEGMKELVAAGFLPLATVMRFPQVTYSDAELAELRDLLEPEGRLDEFFAPPPLGTASADVERLVELARRMGVDPSVYADALQQMYVTRAAESAGIDLTTWDVTRGATGVADHYERTYEYYAQLYLDNPNFRWAAMASMIGPSFAAGFEDLEMFRDIADDLSNIPDHLLPPWARGLDDLAQLGEDDIRFYEETFLQMQKDIFYDASMMHEAYNADGMAGIDELRAAGLLGNDPQRIQQAHNAWTDLDTAVRTGDTDLLNEANKELLRREQFYTIAEQYDDMRNRPVTGEAMTYVMGVVGQPSIPGTQTLGQLHGQTIEVDTAPLIPGVQGGDVTVNVPRGNIADFDTRWSLIEEDTFPVFVDLVENDPNQVEDILDRSVRDRIDENRLSERWPAVLDSLVDGRARLW</sequence>
<organism evidence="1 2">
    <name type="scientific">Aeromicrobium halocynthiae</name>
    <dbReference type="NCBI Taxonomy" id="560557"/>
    <lineage>
        <taxon>Bacteria</taxon>
        <taxon>Bacillati</taxon>
        <taxon>Actinomycetota</taxon>
        <taxon>Actinomycetes</taxon>
        <taxon>Propionibacteriales</taxon>
        <taxon>Nocardioidaceae</taxon>
        <taxon>Aeromicrobium</taxon>
    </lineage>
</organism>
<comment type="caution">
    <text evidence="1">The sequence shown here is derived from an EMBL/GenBank/DDBJ whole genome shotgun (WGS) entry which is preliminary data.</text>
</comment>
<name>A0ABN2W7T2_9ACTN</name>
<dbReference type="EMBL" id="BAAAPY010000014">
    <property type="protein sequence ID" value="GAA2085139.1"/>
    <property type="molecule type" value="Genomic_DNA"/>
</dbReference>